<organism evidence="1 2">
    <name type="scientific">Saccharothrix xinjiangensis</name>
    <dbReference type="NCBI Taxonomy" id="204798"/>
    <lineage>
        <taxon>Bacteria</taxon>
        <taxon>Bacillati</taxon>
        <taxon>Actinomycetota</taxon>
        <taxon>Actinomycetes</taxon>
        <taxon>Pseudonocardiales</taxon>
        <taxon>Pseudonocardiaceae</taxon>
        <taxon>Saccharothrix</taxon>
    </lineage>
</organism>
<proteinExistence type="predicted"/>
<reference evidence="2" key="1">
    <citation type="journal article" date="2019" name="Int. J. Syst. Evol. Microbiol.">
        <title>The Global Catalogue of Microorganisms (GCM) 10K type strain sequencing project: providing services to taxonomists for standard genome sequencing and annotation.</title>
        <authorList>
            <consortium name="The Broad Institute Genomics Platform"/>
            <consortium name="The Broad Institute Genome Sequencing Center for Infectious Disease"/>
            <person name="Wu L."/>
            <person name="Ma J."/>
        </authorList>
    </citation>
    <scope>NUCLEOTIDE SEQUENCE [LARGE SCALE GENOMIC DNA]</scope>
    <source>
        <strain evidence="2">KCTC 12848</strain>
    </source>
</reference>
<evidence type="ECO:0008006" key="3">
    <source>
        <dbReference type="Google" id="ProtNLM"/>
    </source>
</evidence>
<gene>
    <name evidence="1" type="ORF">ACFPFM_24275</name>
</gene>
<sequence>MGLYMLLQPEEDAEAVVVEHAQGHPSLVVSSGDARLTVQIAGHEDGARLAIDFARQLATEATAFADRCEALTRLAPVDFEALTGIVGTTPDEVAEAVNR</sequence>
<comment type="caution">
    <text evidence="1">The sequence shown here is derived from an EMBL/GenBank/DDBJ whole genome shotgun (WGS) entry which is preliminary data.</text>
</comment>
<dbReference type="EMBL" id="JBHSJB010000023">
    <property type="protein sequence ID" value="MFC5056849.1"/>
    <property type="molecule type" value="Genomic_DNA"/>
</dbReference>
<dbReference type="RefSeq" id="WP_344034590.1">
    <property type="nucleotide sequence ID" value="NZ_BAAAKE010000001.1"/>
</dbReference>
<protein>
    <recommendedName>
        <fullName evidence="3">YbaB/EbfC DNA-binding family protein</fullName>
    </recommendedName>
</protein>
<name>A0ABV9Y676_9PSEU</name>
<accession>A0ABV9Y676</accession>
<keyword evidence="2" id="KW-1185">Reference proteome</keyword>
<evidence type="ECO:0000313" key="2">
    <source>
        <dbReference type="Proteomes" id="UP001595833"/>
    </source>
</evidence>
<evidence type="ECO:0000313" key="1">
    <source>
        <dbReference type="EMBL" id="MFC5056849.1"/>
    </source>
</evidence>
<dbReference type="Proteomes" id="UP001595833">
    <property type="component" value="Unassembled WGS sequence"/>
</dbReference>